<evidence type="ECO:0000256" key="5">
    <source>
        <dbReference type="ARBA" id="ARBA00023069"/>
    </source>
</evidence>
<keyword evidence="6" id="KW-0206">Cytoskeleton</keyword>
<dbReference type="GO" id="GO:0060285">
    <property type="term" value="P:cilium-dependent cell motility"/>
    <property type="evidence" value="ECO:0007669"/>
    <property type="project" value="TreeGrafter"/>
</dbReference>
<feature type="coiled-coil region" evidence="13">
    <location>
        <begin position="123"/>
        <end position="287"/>
    </location>
</feature>
<evidence type="ECO:0000256" key="10">
    <source>
        <dbReference type="ARBA" id="ARBA00040899"/>
    </source>
</evidence>
<feature type="region of interest" description="Disordered" evidence="14">
    <location>
        <begin position="478"/>
        <end position="499"/>
    </location>
</feature>
<evidence type="ECO:0000259" key="16">
    <source>
        <dbReference type="Pfam" id="PF14775"/>
    </source>
</evidence>
<dbReference type="GO" id="GO:0005858">
    <property type="term" value="C:axonemal dynein complex"/>
    <property type="evidence" value="ECO:0007669"/>
    <property type="project" value="InterPro"/>
</dbReference>
<comment type="subcellular location">
    <subcellularLocation>
        <location evidence="1">Cytoplasm</location>
        <location evidence="1">Cytoskeleton</location>
        <location evidence="1">Flagellum axoneme</location>
    </subcellularLocation>
    <subcellularLocation>
        <location evidence="8">Cytoplasm</location>
        <location evidence="8">Cytoskeleton</location>
        <location evidence="8">Flagellum basal body</location>
    </subcellularLocation>
</comment>
<comment type="function">
    <text evidence="12">Component of the nexin-dynein regulatory complex (N-DRC), a key regulator of ciliary/flagellar motility which maintains the alignment and integrity of the distal axoneme and regulates microtubule sliding in motile axonemes. Plays a critical role in the assembly of N-DRC and also stabilizes the assembly of multiple inner dynein arms and radial spokes. Coassembles with DRC1 to form a central scaffold needed for assembly of the N-DRC and its attachment to the outer doublet microtubules.</text>
</comment>
<reference evidence="17" key="1">
    <citation type="journal article" date="2023" name="Mol. Biol. Evol.">
        <title>Third-Generation Sequencing Reveals the Adaptive Role of the Epigenome in Three Deep-Sea Polychaetes.</title>
        <authorList>
            <person name="Perez M."/>
            <person name="Aroh O."/>
            <person name="Sun Y."/>
            <person name="Lan Y."/>
            <person name="Juniper S.K."/>
            <person name="Young C.R."/>
            <person name="Angers B."/>
            <person name="Qian P.Y."/>
        </authorList>
    </citation>
    <scope>NUCLEOTIDE SEQUENCE</scope>
    <source>
        <strain evidence="17">R07B-5</strain>
    </source>
</reference>
<dbReference type="GO" id="GO:0070286">
    <property type="term" value="P:axonemal dynein complex assembly"/>
    <property type="evidence" value="ECO:0007669"/>
    <property type="project" value="InterPro"/>
</dbReference>
<keyword evidence="7" id="KW-0966">Cell projection</keyword>
<keyword evidence="4 13" id="KW-0175">Coiled coil</keyword>
<dbReference type="AlphaFoldDB" id="A0AAD9KL68"/>
<evidence type="ECO:0000313" key="17">
    <source>
        <dbReference type="EMBL" id="KAK2173222.1"/>
    </source>
</evidence>
<dbReference type="InterPro" id="IPR039505">
    <property type="entry name" value="DRC1/2_N"/>
</dbReference>
<dbReference type="Proteomes" id="UP001209878">
    <property type="component" value="Unassembled WGS sequence"/>
</dbReference>
<evidence type="ECO:0000256" key="8">
    <source>
        <dbReference type="ARBA" id="ARBA00037841"/>
    </source>
</evidence>
<proteinExistence type="inferred from homology"/>
<comment type="caution">
    <text evidence="17">The sequence shown here is derived from an EMBL/GenBank/DDBJ whole genome shotgun (WGS) entry which is preliminary data.</text>
</comment>
<evidence type="ECO:0000256" key="6">
    <source>
        <dbReference type="ARBA" id="ARBA00023212"/>
    </source>
</evidence>
<evidence type="ECO:0000256" key="4">
    <source>
        <dbReference type="ARBA" id="ARBA00023054"/>
    </source>
</evidence>
<evidence type="ECO:0000256" key="9">
    <source>
        <dbReference type="ARBA" id="ARBA00038424"/>
    </source>
</evidence>
<dbReference type="Pfam" id="PF14775">
    <property type="entry name" value="NYD-SP28_assoc"/>
    <property type="match status" value="1"/>
</dbReference>
<dbReference type="PANTHER" id="PTHR21625:SF0">
    <property type="entry name" value="DYNEIN REGULATORY COMPLEX SUBUNIT 2"/>
    <property type="match status" value="1"/>
</dbReference>
<evidence type="ECO:0000313" key="18">
    <source>
        <dbReference type="Proteomes" id="UP001209878"/>
    </source>
</evidence>
<evidence type="ECO:0000256" key="11">
    <source>
        <dbReference type="ARBA" id="ARBA00041517"/>
    </source>
</evidence>
<sequence>MGKKKKSGNKLGKMSEEERVLYLEQQRLAEEELKKKKEDVLMQFLKDKLSKEEKATRFNMNKLNHQWRNIMRESKAKELKKDIEILSQTFERVVDRKDSIIKSLVKDLLESEEQYFMALRSHLQNVDQLVDLQKQRLSQLELEFETEQDVLIVEFDTEREMLVRQNQKELTELQDIIFAMEQEFAERENEAKNEFQSIRDELKNKNLEEKHALRVQLETAVEDLWAQFQSALRNYQETTEERKKAFEELKAKDEKSAKEIEMQMRKLQRISDNIAQLKAKMASNSKEGDERNKQLREEREMMIAHFQGLKGEMNRLREIQRAQLTKLTLETNAAVKELQRKCRKGEMILRLAERARRFETEEEKVLPFYASSLTSEEAANVTAAIEDPPTHKLAEVMYEYQGLENFWKRYNRVLLDRVALDKEKSDLMHENQQLRTLLKQYLDGISVNDEILNQVNPLFVVNHRTNVNIRLNVPVTDPRIQRPQQQMMHDVSRPPNRAT</sequence>
<gene>
    <name evidence="17" type="ORF">NP493_892g03010</name>
</gene>
<dbReference type="InterPro" id="IPR029440">
    <property type="entry name" value="DRC1_C"/>
</dbReference>
<name>A0AAD9KL68_RIDPI</name>
<evidence type="ECO:0000256" key="7">
    <source>
        <dbReference type="ARBA" id="ARBA00023273"/>
    </source>
</evidence>
<evidence type="ECO:0000259" key="15">
    <source>
        <dbReference type="Pfam" id="PF14772"/>
    </source>
</evidence>
<evidence type="ECO:0000256" key="1">
    <source>
        <dbReference type="ARBA" id="ARBA00004611"/>
    </source>
</evidence>
<dbReference type="EMBL" id="JAODUO010000892">
    <property type="protein sequence ID" value="KAK2173222.1"/>
    <property type="molecule type" value="Genomic_DNA"/>
</dbReference>
<feature type="domain" description="Dynein regulatory complex protein 1/2 N-terminal" evidence="15">
    <location>
        <begin position="26"/>
        <end position="126"/>
    </location>
</feature>
<comment type="similarity">
    <text evidence="9">Belongs to the DRC2 family.</text>
</comment>
<keyword evidence="2" id="KW-0963">Cytoplasm</keyword>
<dbReference type="GO" id="GO:0003352">
    <property type="term" value="P:regulation of cilium movement"/>
    <property type="evidence" value="ECO:0007669"/>
    <property type="project" value="TreeGrafter"/>
</dbReference>
<evidence type="ECO:0000256" key="14">
    <source>
        <dbReference type="SAM" id="MobiDB-lite"/>
    </source>
</evidence>
<organism evidence="17 18">
    <name type="scientific">Ridgeia piscesae</name>
    <name type="common">Tubeworm</name>
    <dbReference type="NCBI Taxonomy" id="27915"/>
    <lineage>
        <taxon>Eukaryota</taxon>
        <taxon>Metazoa</taxon>
        <taxon>Spiralia</taxon>
        <taxon>Lophotrochozoa</taxon>
        <taxon>Annelida</taxon>
        <taxon>Polychaeta</taxon>
        <taxon>Sedentaria</taxon>
        <taxon>Canalipalpata</taxon>
        <taxon>Sabellida</taxon>
        <taxon>Siboglinidae</taxon>
        <taxon>Ridgeia</taxon>
    </lineage>
</organism>
<protein>
    <recommendedName>
        <fullName evidence="10">Dynein regulatory complex subunit 2</fullName>
    </recommendedName>
    <alternativeName>
        <fullName evidence="11">Coiled-coil domain-containing protein 65</fullName>
    </alternativeName>
</protein>
<evidence type="ECO:0000256" key="12">
    <source>
        <dbReference type="ARBA" id="ARBA00045865"/>
    </source>
</evidence>
<dbReference type="InterPro" id="IPR039750">
    <property type="entry name" value="DRC1/DRC2"/>
</dbReference>
<keyword evidence="5" id="KW-0969">Cilium</keyword>
<feature type="domain" description="Dynein regulatory complex protein 1 C-terminal" evidence="16">
    <location>
        <begin position="400"/>
        <end position="442"/>
    </location>
</feature>
<dbReference type="PANTHER" id="PTHR21625">
    <property type="entry name" value="NYD-SP28 PROTEIN"/>
    <property type="match status" value="1"/>
</dbReference>
<keyword evidence="3" id="KW-0282">Flagellum</keyword>
<dbReference type="Pfam" id="PF14772">
    <property type="entry name" value="NYD-SP28"/>
    <property type="match status" value="1"/>
</dbReference>
<evidence type="ECO:0000256" key="13">
    <source>
        <dbReference type="SAM" id="Coils"/>
    </source>
</evidence>
<accession>A0AAD9KL68</accession>
<keyword evidence="18" id="KW-1185">Reference proteome</keyword>
<evidence type="ECO:0000256" key="2">
    <source>
        <dbReference type="ARBA" id="ARBA00022490"/>
    </source>
</evidence>
<evidence type="ECO:0000256" key="3">
    <source>
        <dbReference type="ARBA" id="ARBA00022846"/>
    </source>
</evidence>